<dbReference type="InterPro" id="IPR021109">
    <property type="entry name" value="Peptidase_aspartic_dom_sf"/>
</dbReference>
<dbReference type="GO" id="GO:0006508">
    <property type="term" value="P:proteolysis"/>
    <property type="evidence" value="ECO:0007669"/>
    <property type="project" value="InterPro"/>
</dbReference>
<feature type="chain" id="PRO_5035723171" evidence="4">
    <location>
        <begin position="35"/>
        <end position="623"/>
    </location>
</feature>
<dbReference type="AlphaFoldDB" id="A0A8T9CEJ8"/>
<keyword evidence="7" id="KW-1185">Reference proteome</keyword>
<feature type="signal peptide" evidence="4">
    <location>
        <begin position="1"/>
        <end position="34"/>
    </location>
</feature>
<evidence type="ECO:0000256" key="4">
    <source>
        <dbReference type="SAM" id="SignalP"/>
    </source>
</evidence>
<evidence type="ECO:0000256" key="1">
    <source>
        <dbReference type="ARBA" id="ARBA00007447"/>
    </source>
</evidence>
<dbReference type="SUPFAM" id="SSF50630">
    <property type="entry name" value="Acid proteases"/>
    <property type="match status" value="1"/>
</dbReference>
<dbReference type="CDD" id="cd05471">
    <property type="entry name" value="pepsin_like"/>
    <property type="match status" value="1"/>
</dbReference>
<keyword evidence="4" id="KW-0732">Signal</keyword>
<dbReference type="PANTHER" id="PTHR47966">
    <property type="entry name" value="BETA-SITE APP-CLEAVING ENZYME, ISOFORM A-RELATED"/>
    <property type="match status" value="1"/>
</dbReference>
<comment type="caution">
    <text evidence="6">The sequence shown here is derived from an EMBL/GenBank/DDBJ whole genome shotgun (WGS) entry which is preliminary data.</text>
</comment>
<keyword evidence="3" id="KW-0472">Membrane</keyword>
<dbReference type="GO" id="GO:0000324">
    <property type="term" value="C:fungal-type vacuole"/>
    <property type="evidence" value="ECO:0007669"/>
    <property type="project" value="TreeGrafter"/>
</dbReference>
<gene>
    <name evidence="6" type="primary">SAP8_1</name>
    <name evidence="6" type="ORF">LSUE1_G003330</name>
</gene>
<feature type="region of interest" description="Disordered" evidence="2">
    <location>
        <begin position="579"/>
        <end position="623"/>
    </location>
</feature>
<feature type="transmembrane region" description="Helical" evidence="3">
    <location>
        <begin position="448"/>
        <end position="471"/>
    </location>
</feature>
<sequence length="623" mass="67484">MRHIWTTAKRTAPDVAPTGLCLWIWTCFIASAAATTVPAAYGVPSSEVWQGNDGPWSTFQIYLGTPAQNAQVLISTAVTSTWVVVVEGCEGVGIPSNCSTTRGVFNVSESTSWEPNNLNSSPFYYLHVESNLGTNYAADQGEFGWETVGLGFQNSGGPVLNHTVVAGIETFDYDLGMFGLNPRPTNFTAGTDPQPSYLSLLYENGKIPSLSYSYTAGAAYRFNKVVGSLTLGGYDDSLYIPNTITFPFGVDTERDLLVGLTSITGSGGQTLLPNSILALIDSTVSPMWLPVEACEAFESTFGLVYDTASSLYLVNDTQHTALLKQNTSLTFTLSTTLQGTDTFNITFPYAAFDLQAQYPLVNGTQRYFPLQRAANDTQYTLGRTFLQEAYLTVDYGRSNFSVSQRKWELSPQSHVVDIFPANATNSATTGTGSGTPLAPKPSTVNTGAIAGAAVGAIAVVAAIAFGIWFFLRRRKRAAEEAKAAEVAQAIQAAAAAAAIEEQDKKDAIMANSHEVHPQDYKHELDTPGVKSPELYGDQYITQEMSGEERMAELAARQDGIEGRFELEAPHGMVELSNAERQRTAREMLPSQRGDVDIFQSPQTPQRYDSTGEKARPFSWQAQA</sequence>
<accession>A0A8T9CEJ8</accession>
<dbReference type="Proteomes" id="UP000469558">
    <property type="component" value="Unassembled WGS sequence"/>
</dbReference>
<evidence type="ECO:0000313" key="6">
    <source>
        <dbReference type="EMBL" id="TVY83951.1"/>
    </source>
</evidence>
<comment type="similarity">
    <text evidence="1">Belongs to the peptidase A1 family.</text>
</comment>
<dbReference type="PROSITE" id="PS51767">
    <property type="entry name" value="PEPTIDASE_A1"/>
    <property type="match status" value="1"/>
</dbReference>
<dbReference type="GO" id="GO:0004190">
    <property type="term" value="F:aspartic-type endopeptidase activity"/>
    <property type="evidence" value="ECO:0007669"/>
    <property type="project" value="InterPro"/>
</dbReference>
<keyword evidence="3" id="KW-1133">Transmembrane helix</keyword>
<dbReference type="InterPro" id="IPR034164">
    <property type="entry name" value="Pepsin-like_dom"/>
</dbReference>
<dbReference type="OrthoDB" id="4074350at2759"/>
<name>A0A8T9CEJ8_9HELO</name>
<evidence type="ECO:0000256" key="3">
    <source>
        <dbReference type="SAM" id="Phobius"/>
    </source>
</evidence>
<keyword evidence="3" id="KW-0812">Transmembrane</keyword>
<proteinExistence type="inferred from homology"/>
<dbReference type="InterPro" id="IPR033121">
    <property type="entry name" value="PEPTIDASE_A1"/>
</dbReference>
<evidence type="ECO:0000256" key="2">
    <source>
        <dbReference type="SAM" id="MobiDB-lite"/>
    </source>
</evidence>
<protein>
    <submittedName>
        <fullName evidence="6">Candidapepsin-8</fullName>
    </submittedName>
</protein>
<evidence type="ECO:0000259" key="5">
    <source>
        <dbReference type="PROSITE" id="PS51767"/>
    </source>
</evidence>
<reference evidence="6 7" key="1">
    <citation type="submission" date="2018-05" db="EMBL/GenBank/DDBJ databases">
        <title>Genome sequencing and assembly of the regulated plant pathogen Lachnellula willkommii and related sister species for the development of diagnostic species identification markers.</title>
        <authorList>
            <person name="Giroux E."/>
            <person name="Bilodeau G."/>
        </authorList>
    </citation>
    <scope>NUCLEOTIDE SEQUENCE [LARGE SCALE GENOMIC DNA]</scope>
    <source>
        <strain evidence="6 7">CBS 268.59</strain>
    </source>
</reference>
<dbReference type="PANTHER" id="PTHR47966:SF51">
    <property type="entry name" value="BETA-SITE APP-CLEAVING ENZYME, ISOFORM A-RELATED"/>
    <property type="match status" value="1"/>
</dbReference>
<dbReference type="Pfam" id="PF00026">
    <property type="entry name" value="Asp"/>
    <property type="match status" value="1"/>
</dbReference>
<organism evidence="6 7">
    <name type="scientific">Lachnellula suecica</name>
    <dbReference type="NCBI Taxonomy" id="602035"/>
    <lineage>
        <taxon>Eukaryota</taxon>
        <taxon>Fungi</taxon>
        <taxon>Dikarya</taxon>
        <taxon>Ascomycota</taxon>
        <taxon>Pezizomycotina</taxon>
        <taxon>Leotiomycetes</taxon>
        <taxon>Helotiales</taxon>
        <taxon>Lachnaceae</taxon>
        <taxon>Lachnellula</taxon>
    </lineage>
</organism>
<dbReference type="Gene3D" id="2.40.70.10">
    <property type="entry name" value="Acid Proteases"/>
    <property type="match status" value="2"/>
</dbReference>
<dbReference type="EMBL" id="QGMK01000135">
    <property type="protein sequence ID" value="TVY83951.1"/>
    <property type="molecule type" value="Genomic_DNA"/>
</dbReference>
<dbReference type="InterPro" id="IPR001461">
    <property type="entry name" value="Aspartic_peptidase_A1"/>
</dbReference>
<feature type="compositionally biased region" description="Polar residues" evidence="2">
    <location>
        <begin position="599"/>
        <end position="608"/>
    </location>
</feature>
<feature type="domain" description="Peptidase A1" evidence="5">
    <location>
        <begin position="57"/>
        <end position="403"/>
    </location>
</feature>
<evidence type="ECO:0000313" key="7">
    <source>
        <dbReference type="Proteomes" id="UP000469558"/>
    </source>
</evidence>
<dbReference type="PRINTS" id="PR00792">
    <property type="entry name" value="PEPSIN"/>
</dbReference>